<dbReference type="PANTHER" id="PTHR32100">
    <property type="entry name" value="OMEGA-6 FATTY ACID DESATURASE, CHLOROPLASTIC"/>
    <property type="match status" value="1"/>
</dbReference>
<comment type="caution">
    <text evidence="4">The sequence shown here is derived from an EMBL/GenBank/DDBJ whole genome shotgun (WGS) entry which is preliminary data.</text>
</comment>
<protein>
    <recommendedName>
        <fullName evidence="3">Fatty acid desaturase domain-containing protein</fullName>
    </recommendedName>
</protein>
<accession>A0A8S3GY16</accession>
<sequence>MSLLVFNLFIGTLYTSLFVLGHDCGHSSFSTYPLLNDIVGTILHTWILTPYYTWKITHNKHHKNTGNIDKDEIFYPQRGSPFEPSLIDDILSWLPGIGWFYYLLNGYSPRTINHFNPFEPIFYNRNLLGVSCSLLAYVGMCYSMYLYGCSFGFMNLVAYHLIPVFLFASYMVIITMLHHTEL</sequence>
<dbReference type="GO" id="GO:0006629">
    <property type="term" value="P:lipid metabolic process"/>
    <property type="evidence" value="ECO:0007669"/>
    <property type="project" value="InterPro"/>
</dbReference>
<dbReference type="EMBL" id="CAJOBI010313412">
    <property type="protein sequence ID" value="CAF5173083.1"/>
    <property type="molecule type" value="Genomic_DNA"/>
</dbReference>
<feature type="transmembrane region" description="Helical" evidence="1">
    <location>
        <begin position="90"/>
        <end position="107"/>
    </location>
</feature>
<evidence type="ECO:0000313" key="4">
    <source>
        <dbReference type="EMBL" id="CAF5173083.1"/>
    </source>
</evidence>
<dbReference type="GO" id="GO:0016491">
    <property type="term" value="F:oxidoreductase activity"/>
    <property type="evidence" value="ECO:0007669"/>
    <property type="project" value="InterPro"/>
</dbReference>
<proteinExistence type="predicted"/>
<evidence type="ECO:0000256" key="2">
    <source>
        <dbReference type="SAM" id="SignalP"/>
    </source>
</evidence>
<evidence type="ECO:0000259" key="3">
    <source>
        <dbReference type="Pfam" id="PF00487"/>
    </source>
</evidence>
<keyword evidence="1" id="KW-0472">Membrane</keyword>
<gene>
    <name evidence="4" type="ORF">SMN809_LOCUS66457</name>
</gene>
<evidence type="ECO:0000313" key="5">
    <source>
        <dbReference type="Proteomes" id="UP000676336"/>
    </source>
</evidence>
<feature type="chain" id="PRO_5035815589" description="Fatty acid desaturase domain-containing protein" evidence="2">
    <location>
        <begin position="16"/>
        <end position="182"/>
    </location>
</feature>
<feature type="signal peptide" evidence="2">
    <location>
        <begin position="1"/>
        <end position="15"/>
    </location>
</feature>
<organism evidence="4 5">
    <name type="scientific">Rotaria magnacalcarata</name>
    <dbReference type="NCBI Taxonomy" id="392030"/>
    <lineage>
        <taxon>Eukaryota</taxon>
        <taxon>Metazoa</taxon>
        <taxon>Spiralia</taxon>
        <taxon>Gnathifera</taxon>
        <taxon>Rotifera</taxon>
        <taxon>Eurotatoria</taxon>
        <taxon>Bdelloidea</taxon>
        <taxon>Philodinida</taxon>
        <taxon>Philodinidae</taxon>
        <taxon>Rotaria</taxon>
    </lineage>
</organism>
<dbReference type="AlphaFoldDB" id="A0A8S3GY16"/>
<feature type="domain" description="Fatty acid desaturase" evidence="3">
    <location>
        <begin position="4"/>
        <end position="180"/>
    </location>
</feature>
<name>A0A8S3GY16_9BILA</name>
<keyword evidence="2" id="KW-0732">Signal</keyword>
<keyword evidence="1" id="KW-1133">Transmembrane helix</keyword>
<dbReference type="Pfam" id="PF00487">
    <property type="entry name" value="FA_desaturase"/>
    <property type="match status" value="1"/>
</dbReference>
<dbReference type="InterPro" id="IPR005804">
    <property type="entry name" value="FA_desaturase_dom"/>
</dbReference>
<dbReference type="InterPro" id="IPR012171">
    <property type="entry name" value="Fatty_acid_desaturase"/>
</dbReference>
<feature type="transmembrane region" description="Helical" evidence="1">
    <location>
        <begin position="157"/>
        <end position="177"/>
    </location>
</feature>
<dbReference type="Proteomes" id="UP000676336">
    <property type="component" value="Unassembled WGS sequence"/>
</dbReference>
<evidence type="ECO:0000256" key="1">
    <source>
        <dbReference type="SAM" id="Phobius"/>
    </source>
</evidence>
<feature type="transmembrane region" description="Helical" evidence="1">
    <location>
        <begin position="127"/>
        <end position="145"/>
    </location>
</feature>
<reference evidence="4" key="1">
    <citation type="submission" date="2021-02" db="EMBL/GenBank/DDBJ databases">
        <authorList>
            <person name="Nowell W R."/>
        </authorList>
    </citation>
    <scope>NUCLEOTIDE SEQUENCE</scope>
</reference>
<keyword evidence="1" id="KW-0812">Transmembrane</keyword>